<gene>
    <name evidence="1" type="ORF">Taro_000357</name>
</gene>
<protein>
    <submittedName>
        <fullName evidence="1">Uncharacterized protein</fullName>
    </submittedName>
</protein>
<sequence length="84" mass="9899">MTEAKPEEKWARSNRDLYSKFRHAQAARKIHIKRMAPTMGPSYQIELGAVQAYFEEQERHTFPVIRHFASLLSPTYYLHVPPQN</sequence>
<dbReference type="Proteomes" id="UP000652761">
    <property type="component" value="Unassembled WGS sequence"/>
</dbReference>
<comment type="caution">
    <text evidence="1">The sequence shown here is derived from an EMBL/GenBank/DDBJ whole genome shotgun (WGS) entry which is preliminary data.</text>
</comment>
<name>A0A843T7K3_COLES</name>
<accession>A0A843T7K3</accession>
<dbReference type="AlphaFoldDB" id="A0A843T7K3"/>
<dbReference type="EMBL" id="NMUH01000007">
    <property type="protein sequence ID" value="MQL68068.1"/>
    <property type="molecule type" value="Genomic_DNA"/>
</dbReference>
<reference evidence="1" key="1">
    <citation type="submission" date="2017-07" db="EMBL/GenBank/DDBJ databases">
        <title>Taro Niue Genome Assembly and Annotation.</title>
        <authorList>
            <person name="Atibalentja N."/>
            <person name="Keating K."/>
            <person name="Fields C.J."/>
        </authorList>
    </citation>
    <scope>NUCLEOTIDE SEQUENCE</scope>
    <source>
        <strain evidence="1">Niue_2</strain>
        <tissue evidence="1">Leaf</tissue>
    </source>
</reference>
<evidence type="ECO:0000313" key="1">
    <source>
        <dbReference type="EMBL" id="MQL68068.1"/>
    </source>
</evidence>
<organism evidence="1 2">
    <name type="scientific">Colocasia esculenta</name>
    <name type="common">Wild taro</name>
    <name type="synonym">Arum esculentum</name>
    <dbReference type="NCBI Taxonomy" id="4460"/>
    <lineage>
        <taxon>Eukaryota</taxon>
        <taxon>Viridiplantae</taxon>
        <taxon>Streptophyta</taxon>
        <taxon>Embryophyta</taxon>
        <taxon>Tracheophyta</taxon>
        <taxon>Spermatophyta</taxon>
        <taxon>Magnoliopsida</taxon>
        <taxon>Liliopsida</taxon>
        <taxon>Araceae</taxon>
        <taxon>Aroideae</taxon>
        <taxon>Colocasieae</taxon>
        <taxon>Colocasia</taxon>
    </lineage>
</organism>
<evidence type="ECO:0000313" key="2">
    <source>
        <dbReference type="Proteomes" id="UP000652761"/>
    </source>
</evidence>
<proteinExistence type="predicted"/>
<keyword evidence="2" id="KW-1185">Reference proteome</keyword>